<protein>
    <submittedName>
        <fullName evidence="1">Uncharacterized protein</fullName>
    </submittedName>
</protein>
<keyword evidence="2" id="KW-1185">Reference proteome</keyword>
<comment type="caution">
    <text evidence="1">The sequence shown here is derived from an EMBL/GenBank/DDBJ whole genome shotgun (WGS) entry which is preliminary data.</text>
</comment>
<sequence length="237" mass="26941">MCRTLAEQLAPMRQKSLDWLRARHMTMFLFCASLSVNMKNWSPYLCRMSMPGVAGDSLGYLSASVPGDSLGYLSAPVPGDSSDLSRISVGWPTFGVCDDQALGLMAHTRCFWRHISVSEDSYIGRMSYTRYVLRPIFRSDVSNPLYPVTYISVKWSTCECEVLCHHGMRLVDAAHNPRLLAFGWTHTVQLGGRAEQERFPPNAENWIQVMKKARRDGPNQSNYWNKKLLEVEEKDPN</sequence>
<dbReference type="EMBL" id="CAJPIN010005609">
    <property type="protein sequence ID" value="CAG2057559.1"/>
    <property type="molecule type" value="Genomic_DNA"/>
</dbReference>
<reference evidence="1" key="1">
    <citation type="submission" date="2021-03" db="EMBL/GenBank/DDBJ databases">
        <authorList>
            <person name="Tran Van P."/>
        </authorList>
    </citation>
    <scope>NUCLEOTIDE SEQUENCE</scope>
</reference>
<dbReference type="Proteomes" id="UP001153148">
    <property type="component" value="Unassembled WGS sequence"/>
</dbReference>
<accession>A0ABN7NQ76</accession>
<evidence type="ECO:0000313" key="1">
    <source>
        <dbReference type="EMBL" id="CAG2057559.1"/>
    </source>
</evidence>
<feature type="non-terminal residue" evidence="1">
    <location>
        <position position="237"/>
    </location>
</feature>
<evidence type="ECO:0000313" key="2">
    <source>
        <dbReference type="Proteomes" id="UP001153148"/>
    </source>
</evidence>
<proteinExistence type="predicted"/>
<name>A0ABN7NQ76_TIMPD</name>
<gene>
    <name evidence="1" type="ORF">TPAB3V08_LOCUS4536</name>
</gene>
<organism evidence="1 2">
    <name type="scientific">Timema podura</name>
    <name type="common">Walking stick</name>
    <dbReference type="NCBI Taxonomy" id="61482"/>
    <lineage>
        <taxon>Eukaryota</taxon>
        <taxon>Metazoa</taxon>
        <taxon>Ecdysozoa</taxon>
        <taxon>Arthropoda</taxon>
        <taxon>Hexapoda</taxon>
        <taxon>Insecta</taxon>
        <taxon>Pterygota</taxon>
        <taxon>Neoptera</taxon>
        <taxon>Polyneoptera</taxon>
        <taxon>Phasmatodea</taxon>
        <taxon>Timematodea</taxon>
        <taxon>Timematoidea</taxon>
        <taxon>Timematidae</taxon>
        <taxon>Timema</taxon>
    </lineage>
</organism>